<dbReference type="OrthoDB" id="3348570at2759"/>
<sequence>MSRNRRELADGEDPFHPAKQYMEKLDAATAGSVAKLREQTGAGSSTTLRDRLDLARGKAAVDKRWDASGAKPLGDGDDDASNITPVRAPGRAPPAPASRIAGGVPPPPPARGAVPPPPARGSAPPPPSRGSAPPPPPARGGTAPSLPPRMANESGTAHPPPAYGSAVAPPPPPPRSNSAASVATQQAPPFQWSSISDEDKAAFFEMLDEFFTSRLSLSHAPPPRRTGDATHVLAPRMPAAAPAVAASKAPTAPSAAAAPDGVPSLSASSHAGEAIPLAWDASLFFQERTDAAWRGASPWFTQHSQPPPPLAQRKDLIWSSSYSYMGSDRALVGAAAFEDLSALWYRVSWTQAASPHVELAWRRAPEALDAAALQAGSAAYGDLVASFAERAEAAQQHVGDGECWTLAHEALLNANREGGFAQEERCFEGIGRTHGHLIYAATPAGGRWRGGDLARAEWGGVRRGDILEWREARCSVVGAPQGSYMDIGAPEHTAVVVADAPVPRDLDFEEEGTEMHPRELEPIEVVEQSARELPTRRTYDFATFTRGQLWIYRPIAEHSYTGGAVSAQWPPVGERIEPIA</sequence>
<dbReference type="Proteomes" id="UP000245946">
    <property type="component" value="Unassembled WGS sequence"/>
</dbReference>
<feature type="domain" description="BBC1/AIM3 cysteine proteinase-fold" evidence="2">
    <location>
        <begin position="363"/>
        <end position="561"/>
    </location>
</feature>
<feature type="region of interest" description="Disordered" evidence="1">
    <location>
        <begin position="56"/>
        <end position="193"/>
    </location>
</feature>
<evidence type="ECO:0000313" key="4">
    <source>
        <dbReference type="Proteomes" id="UP000245946"/>
    </source>
</evidence>
<proteinExistence type="predicted"/>
<gene>
    <name evidence="3" type="ORF">FA09DRAFT_339706</name>
</gene>
<dbReference type="AlphaFoldDB" id="A0A316Z8G6"/>
<keyword evidence="4" id="KW-1185">Reference proteome</keyword>
<feature type="compositionally biased region" description="Basic and acidic residues" evidence="1">
    <location>
        <begin position="56"/>
        <end position="66"/>
    </location>
</feature>
<dbReference type="Pfam" id="PF25459">
    <property type="entry name" value="AIM3_BBC1_C"/>
    <property type="match status" value="1"/>
</dbReference>
<dbReference type="InterPro" id="IPR057402">
    <property type="entry name" value="AIM3_BBC1_C"/>
</dbReference>
<evidence type="ECO:0000259" key="2">
    <source>
        <dbReference type="Pfam" id="PF25459"/>
    </source>
</evidence>
<dbReference type="EMBL" id="KZ819296">
    <property type="protein sequence ID" value="PWN97232.1"/>
    <property type="molecule type" value="Genomic_DNA"/>
</dbReference>
<name>A0A316Z8G6_9BASI</name>
<feature type="compositionally biased region" description="Polar residues" evidence="1">
    <location>
        <begin position="184"/>
        <end position="193"/>
    </location>
</feature>
<accession>A0A316Z8G6</accession>
<dbReference type="GeneID" id="37271782"/>
<evidence type="ECO:0000256" key="1">
    <source>
        <dbReference type="SAM" id="MobiDB-lite"/>
    </source>
</evidence>
<feature type="compositionally biased region" description="Pro residues" evidence="1">
    <location>
        <begin position="158"/>
        <end position="175"/>
    </location>
</feature>
<reference evidence="3 4" key="1">
    <citation type="journal article" date="2018" name="Mol. Biol. Evol.">
        <title>Broad Genomic Sampling Reveals a Smut Pathogenic Ancestry of the Fungal Clade Ustilaginomycotina.</title>
        <authorList>
            <person name="Kijpornyongpan T."/>
            <person name="Mondo S.J."/>
            <person name="Barry K."/>
            <person name="Sandor L."/>
            <person name="Lee J."/>
            <person name="Lipzen A."/>
            <person name="Pangilinan J."/>
            <person name="LaButti K."/>
            <person name="Hainaut M."/>
            <person name="Henrissat B."/>
            <person name="Grigoriev I.V."/>
            <person name="Spatafora J.W."/>
            <person name="Aime M.C."/>
        </authorList>
    </citation>
    <scope>NUCLEOTIDE SEQUENCE [LARGE SCALE GENOMIC DNA]</scope>
    <source>
        <strain evidence="3 4">MCA 4186</strain>
    </source>
</reference>
<dbReference type="STRING" id="58919.A0A316Z8G6"/>
<organism evidence="3 4">
    <name type="scientific">Tilletiopsis washingtonensis</name>
    <dbReference type="NCBI Taxonomy" id="58919"/>
    <lineage>
        <taxon>Eukaryota</taxon>
        <taxon>Fungi</taxon>
        <taxon>Dikarya</taxon>
        <taxon>Basidiomycota</taxon>
        <taxon>Ustilaginomycotina</taxon>
        <taxon>Exobasidiomycetes</taxon>
        <taxon>Entylomatales</taxon>
        <taxon>Entylomatales incertae sedis</taxon>
        <taxon>Tilletiopsis</taxon>
    </lineage>
</organism>
<protein>
    <recommendedName>
        <fullName evidence="2">BBC1/AIM3 cysteine proteinase-fold domain-containing protein</fullName>
    </recommendedName>
</protein>
<evidence type="ECO:0000313" key="3">
    <source>
        <dbReference type="EMBL" id="PWN97232.1"/>
    </source>
</evidence>
<feature type="compositionally biased region" description="Pro residues" evidence="1">
    <location>
        <begin position="104"/>
        <end position="138"/>
    </location>
</feature>
<dbReference type="RefSeq" id="XP_025597511.1">
    <property type="nucleotide sequence ID" value="XM_025744238.1"/>
</dbReference>